<dbReference type="AlphaFoldDB" id="A0A0F9TQR4"/>
<organism evidence="1">
    <name type="scientific">marine sediment metagenome</name>
    <dbReference type="NCBI Taxonomy" id="412755"/>
    <lineage>
        <taxon>unclassified sequences</taxon>
        <taxon>metagenomes</taxon>
        <taxon>ecological metagenomes</taxon>
    </lineage>
</organism>
<dbReference type="EMBL" id="LAZR01001063">
    <property type="protein sequence ID" value="KKN51441.1"/>
    <property type="molecule type" value="Genomic_DNA"/>
</dbReference>
<sequence>MKCKHYKGDGYTYEIDRVWFNFCDDCNDELLKQMIDQKHLERLCSLKSKEEERDENN</sequence>
<protein>
    <submittedName>
        <fullName evidence="1">Uncharacterized protein</fullName>
    </submittedName>
</protein>
<reference evidence="1" key="1">
    <citation type="journal article" date="2015" name="Nature">
        <title>Complex archaea that bridge the gap between prokaryotes and eukaryotes.</title>
        <authorList>
            <person name="Spang A."/>
            <person name="Saw J.H."/>
            <person name="Jorgensen S.L."/>
            <person name="Zaremba-Niedzwiedzka K."/>
            <person name="Martijn J."/>
            <person name="Lind A.E."/>
            <person name="van Eijk R."/>
            <person name="Schleper C."/>
            <person name="Guy L."/>
            <person name="Ettema T.J."/>
        </authorList>
    </citation>
    <scope>NUCLEOTIDE SEQUENCE</scope>
</reference>
<name>A0A0F9TQR4_9ZZZZ</name>
<accession>A0A0F9TQR4</accession>
<comment type="caution">
    <text evidence="1">The sequence shown here is derived from an EMBL/GenBank/DDBJ whole genome shotgun (WGS) entry which is preliminary data.</text>
</comment>
<evidence type="ECO:0000313" key="1">
    <source>
        <dbReference type="EMBL" id="KKN51441.1"/>
    </source>
</evidence>
<proteinExistence type="predicted"/>
<gene>
    <name evidence="1" type="ORF">LCGC14_0622570</name>
</gene>